<evidence type="ECO:0000256" key="2">
    <source>
        <dbReference type="ARBA" id="ARBA00022801"/>
    </source>
</evidence>
<feature type="binding site" evidence="9">
    <location>
        <begin position="208"/>
        <end position="215"/>
    </location>
    <ligand>
        <name>ATP</name>
        <dbReference type="ChEBI" id="CHEBI:30616"/>
    </ligand>
</feature>
<dbReference type="PATRIC" id="fig|320778.3.peg.3270"/>
<dbReference type="InterPro" id="IPR014017">
    <property type="entry name" value="DNA_helicase_UvrD-like_C"/>
</dbReference>
<dbReference type="GO" id="GO:0000725">
    <property type="term" value="P:recombinational repair"/>
    <property type="evidence" value="ECO:0007669"/>
    <property type="project" value="TreeGrafter"/>
</dbReference>
<dbReference type="GO" id="GO:0005829">
    <property type="term" value="C:cytosol"/>
    <property type="evidence" value="ECO:0007669"/>
    <property type="project" value="TreeGrafter"/>
</dbReference>
<evidence type="ECO:0000259" key="10">
    <source>
        <dbReference type="PROSITE" id="PS51198"/>
    </source>
</evidence>
<dbReference type="AlphaFoldDB" id="A0A0J1H8T6"/>
<evidence type="ECO:0000256" key="9">
    <source>
        <dbReference type="PROSITE-ProRule" id="PRU00560"/>
    </source>
</evidence>
<protein>
    <recommendedName>
        <fullName evidence="7">DNA 3'-5' helicase</fullName>
        <ecNumber evidence="7">5.6.2.4</ecNumber>
    </recommendedName>
</protein>
<evidence type="ECO:0000256" key="7">
    <source>
        <dbReference type="ARBA" id="ARBA00034808"/>
    </source>
</evidence>
<proteinExistence type="predicted"/>
<accession>A0A0J1H8T6</accession>
<dbReference type="InterPro" id="IPR027417">
    <property type="entry name" value="P-loop_NTPase"/>
</dbReference>
<dbReference type="GO" id="GO:0003677">
    <property type="term" value="F:DNA binding"/>
    <property type="evidence" value="ECO:0007669"/>
    <property type="project" value="InterPro"/>
</dbReference>
<dbReference type="OrthoDB" id="5298826at2"/>
<dbReference type="PROSITE" id="PS51198">
    <property type="entry name" value="UVRD_HELICASE_ATP_BIND"/>
    <property type="match status" value="1"/>
</dbReference>
<evidence type="ECO:0000256" key="3">
    <source>
        <dbReference type="ARBA" id="ARBA00022806"/>
    </source>
</evidence>
<dbReference type="Proteomes" id="UP000035909">
    <property type="component" value="Unassembled WGS sequence"/>
</dbReference>
<organism evidence="11 12">
    <name type="scientific">Photobacterium ganghwense</name>
    <dbReference type="NCBI Taxonomy" id="320778"/>
    <lineage>
        <taxon>Bacteria</taxon>
        <taxon>Pseudomonadati</taxon>
        <taxon>Pseudomonadota</taxon>
        <taxon>Gammaproteobacteria</taxon>
        <taxon>Vibrionales</taxon>
        <taxon>Vibrionaceae</taxon>
        <taxon>Photobacterium</taxon>
    </lineage>
</organism>
<comment type="catalytic activity">
    <reaction evidence="8">
        <text>ATP + H2O = ADP + phosphate + H(+)</text>
        <dbReference type="Rhea" id="RHEA:13065"/>
        <dbReference type="ChEBI" id="CHEBI:15377"/>
        <dbReference type="ChEBI" id="CHEBI:15378"/>
        <dbReference type="ChEBI" id="CHEBI:30616"/>
        <dbReference type="ChEBI" id="CHEBI:43474"/>
        <dbReference type="ChEBI" id="CHEBI:456216"/>
        <dbReference type="EC" id="5.6.2.4"/>
    </reaction>
</comment>
<dbReference type="EMBL" id="LDOU01000015">
    <property type="protein sequence ID" value="KLV08133.1"/>
    <property type="molecule type" value="Genomic_DNA"/>
</dbReference>
<evidence type="ECO:0000256" key="1">
    <source>
        <dbReference type="ARBA" id="ARBA00022741"/>
    </source>
</evidence>
<dbReference type="GO" id="GO:0016887">
    <property type="term" value="F:ATP hydrolysis activity"/>
    <property type="evidence" value="ECO:0007669"/>
    <property type="project" value="RHEA"/>
</dbReference>
<dbReference type="PANTHER" id="PTHR11070:SF63">
    <property type="entry name" value="DNA HELICASE IV"/>
    <property type="match status" value="1"/>
</dbReference>
<evidence type="ECO:0000313" key="12">
    <source>
        <dbReference type="Proteomes" id="UP000035909"/>
    </source>
</evidence>
<keyword evidence="12" id="KW-1185">Reference proteome</keyword>
<dbReference type="InterPro" id="IPR000212">
    <property type="entry name" value="DNA_helicase_UvrD/REP"/>
</dbReference>
<dbReference type="Gene3D" id="3.40.50.300">
    <property type="entry name" value="P-loop containing nucleotide triphosphate hydrolases"/>
    <property type="match status" value="3"/>
</dbReference>
<dbReference type="RefSeq" id="WP_047886024.1">
    <property type="nucleotide sequence ID" value="NZ_LDOU01000015.1"/>
</dbReference>
<dbReference type="PANTHER" id="PTHR11070">
    <property type="entry name" value="UVRD / RECB / PCRA DNA HELICASE FAMILY MEMBER"/>
    <property type="match status" value="1"/>
</dbReference>
<dbReference type="Pfam" id="PF13361">
    <property type="entry name" value="UvrD_C"/>
    <property type="match status" value="1"/>
</dbReference>
<evidence type="ECO:0000256" key="5">
    <source>
        <dbReference type="ARBA" id="ARBA00023235"/>
    </source>
</evidence>
<dbReference type="STRING" id="320778.ABT57_15050"/>
<dbReference type="EC" id="5.6.2.4" evidence="7"/>
<dbReference type="GO" id="GO:0005524">
    <property type="term" value="F:ATP binding"/>
    <property type="evidence" value="ECO:0007669"/>
    <property type="project" value="UniProtKB-UniRule"/>
</dbReference>
<dbReference type="InterPro" id="IPR014016">
    <property type="entry name" value="UvrD-like_ATP-bd"/>
</dbReference>
<dbReference type="Pfam" id="PF00580">
    <property type="entry name" value="UvrD-helicase"/>
    <property type="match status" value="2"/>
</dbReference>
<keyword evidence="5" id="KW-0413">Isomerase</keyword>
<keyword evidence="4 9" id="KW-0067">ATP-binding</keyword>
<reference evidence="11 12" key="1">
    <citation type="submission" date="2015-05" db="EMBL/GenBank/DDBJ databases">
        <title>Photobacterium galathea sp. nov.</title>
        <authorList>
            <person name="Machado H."/>
            <person name="Gram L."/>
        </authorList>
    </citation>
    <scope>NUCLEOTIDE SEQUENCE [LARGE SCALE GENOMIC DNA]</scope>
    <source>
        <strain evidence="11 12">DSM 22954</strain>
    </source>
</reference>
<keyword evidence="1 9" id="KW-0547">Nucleotide-binding</keyword>
<gene>
    <name evidence="11" type="ORF">ABT57_15050</name>
</gene>
<evidence type="ECO:0000256" key="8">
    <source>
        <dbReference type="ARBA" id="ARBA00048988"/>
    </source>
</evidence>
<comment type="caution">
    <text evidence="11">The sequence shown here is derived from an EMBL/GenBank/DDBJ whole genome shotgun (WGS) entry which is preliminary data.</text>
</comment>
<sequence>MPQKIIKSRVNLLGKYKGVVFGKHSLRVVDKLSSRTIKYSDILGFCTIKRSIFGHNLQVTTDNGVVVISGLSHRKIIPQFHAINRTIQVAIESKITDTYTRFSKAAVGQYLRESTIPDVQAIIEPMVRLFNKTPDAWEIYLSGEPLQKIKKLSELSPISSSANYLRELHVSRVLNARKNFYDSIESNPLTEEQRLSVVQHDDFNMVLAAAGTGKTSVIVAKTTDILERQLAKPEEVMVLAYGNAAAEELRIRSKERLKAANIHHYDLDKQISTFHSRGFQVIAAAQKQSVEEFRKLNMSWLVKKPALLEFINNWLVTFIEESEENLNTFIETVYYAYNPFLSESEEAHQEALKGKKYITLNGVEVKGYQEVLIGNWLFKNGIEYVYEPDYSNRLGINIGFPYRPDFYVKPVEGAISDQIYIEHFGIDREENTRADINKAKYNQGIKDKKALHEKMETDLVDTYHYDWCEGNLEAVLEAKLRALNVVPKPISKEEILDAVRKQDFIKNAVNELSETLSAVRSEAIEGYEIQRRLEVADIQNARSHMELIEGLRQAYVGELRSRNHLDFDDMILLATQYLKEGMFKPEWKYILVDEFQDISVSRWNFLMELLKASGTSLTVVGDDWQAIYAFVGGKLEYTTRFQNNVGNHALTKLQKTFRYNNSIADTAGGFVMKNPEQYQKQIVTHTQVDSSEVFLIDNHDANEKDPNEATLNAVEKAIKEIYADDADASIGILTRYRKSQTAAAQRFTKKRGFKNMKFWTLHGSKGLEADYCFILDLNQGYFGFPTERKENEVVSALMPTVDMYPHAEERRLFYVAITRSKKRCYLVADPKEPSEFVLELLSPEYKINIVSEHFTPEKLAARKCPNCKTGYLKPKKGERGTYVCSTGLGCLTEAVECECCADGLAVKKSRYGECLTCKAKFQLCPRCKSPKITRLGRYGVYVACSGYKGEENEDSCKFRDKLSPKVKGKIGANERIPYSGIL</sequence>
<evidence type="ECO:0000313" key="11">
    <source>
        <dbReference type="EMBL" id="KLV08133.1"/>
    </source>
</evidence>
<dbReference type="GO" id="GO:0043138">
    <property type="term" value="F:3'-5' DNA helicase activity"/>
    <property type="evidence" value="ECO:0007669"/>
    <property type="project" value="UniProtKB-EC"/>
</dbReference>
<name>A0A0J1H8T6_9GAMM</name>
<keyword evidence="2 9" id="KW-0378">Hydrolase</keyword>
<evidence type="ECO:0000256" key="6">
    <source>
        <dbReference type="ARBA" id="ARBA00034617"/>
    </source>
</evidence>
<dbReference type="SUPFAM" id="SSF52540">
    <property type="entry name" value="P-loop containing nucleoside triphosphate hydrolases"/>
    <property type="match status" value="1"/>
</dbReference>
<comment type="catalytic activity">
    <reaction evidence="6">
        <text>Couples ATP hydrolysis with the unwinding of duplex DNA by translocating in the 3'-5' direction.</text>
        <dbReference type="EC" id="5.6.2.4"/>
    </reaction>
</comment>
<evidence type="ECO:0000256" key="4">
    <source>
        <dbReference type="ARBA" id="ARBA00022840"/>
    </source>
</evidence>
<keyword evidence="3 9" id="KW-0347">Helicase</keyword>
<feature type="domain" description="UvrD-like helicase ATP-binding" evidence="10">
    <location>
        <begin position="187"/>
        <end position="660"/>
    </location>
</feature>